<evidence type="ECO:0000256" key="1">
    <source>
        <dbReference type="SAM" id="Phobius"/>
    </source>
</evidence>
<dbReference type="AlphaFoldDB" id="A0A1I7W6Q1"/>
<name>A0A1I7W6Q1_HETBA</name>
<reference evidence="3" key="1">
    <citation type="submission" date="2016-11" db="UniProtKB">
        <authorList>
            <consortium name="WormBaseParasite"/>
        </authorList>
    </citation>
    <scope>IDENTIFICATION</scope>
</reference>
<keyword evidence="1" id="KW-1133">Transmembrane helix</keyword>
<keyword evidence="2" id="KW-1185">Reference proteome</keyword>
<organism evidence="2 3">
    <name type="scientific">Heterorhabditis bacteriophora</name>
    <name type="common">Entomopathogenic nematode worm</name>
    <dbReference type="NCBI Taxonomy" id="37862"/>
    <lineage>
        <taxon>Eukaryota</taxon>
        <taxon>Metazoa</taxon>
        <taxon>Ecdysozoa</taxon>
        <taxon>Nematoda</taxon>
        <taxon>Chromadorea</taxon>
        <taxon>Rhabditida</taxon>
        <taxon>Rhabditina</taxon>
        <taxon>Rhabditomorpha</taxon>
        <taxon>Strongyloidea</taxon>
        <taxon>Heterorhabditidae</taxon>
        <taxon>Heterorhabditis</taxon>
    </lineage>
</organism>
<keyword evidence="1" id="KW-0472">Membrane</keyword>
<dbReference type="Proteomes" id="UP000095283">
    <property type="component" value="Unplaced"/>
</dbReference>
<dbReference type="WBParaSite" id="Hba_00317">
    <property type="protein sequence ID" value="Hba_00317"/>
    <property type="gene ID" value="Hba_00317"/>
</dbReference>
<sequence>MYIVLILTIAVAGCIFLCCFILFIFCTTCWLTSCWFVYLVL</sequence>
<evidence type="ECO:0000313" key="2">
    <source>
        <dbReference type="Proteomes" id="UP000095283"/>
    </source>
</evidence>
<feature type="transmembrane region" description="Helical" evidence="1">
    <location>
        <begin position="6"/>
        <end position="39"/>
    </location>
</feature>
<accession>A0A1I7W6Q1</accession>
<evidence type="ECO:0000313" key="3">
    <source>
        <dbReference type="WBParaSite" id="Hba_00317"/>
    </source>
</evidence>
<keyword evidence="1" id="KW-0812">Transmembrane</keyword>
<proteinExistence type="predicted"/>
<protein>
    <submittedName>
        <fullName evidence="3">E5</fullName>
    </submittedName>
</protein>